<organism evidence="2 3">
    <name type="scientific">Microlunatus parietis</name>
    <dbReference type="NCBI Taxonomy" id="682979"/>
    <lineage>
        <taxon>Bacteria</taxon>
        <taxon>Bacillati</taxon>
        <taxon>Actinomycetota</taxon>
        <taxon>Actinomycetes</taxon>
        <taxon>Propionibacteriales</taxon>
        <taxon>Propionibacteriaceae</taxon>
        <taxon>Microlunatus</taxon>
    </lineage>
</organism>
<gene>
    <name evidence="2" type="ORF">BKA15_004242</name>
</gene>
<comment type="caution">
    <text evidence="2">The sequence shown here is derived from an EMBL/GenBank/DDBJ whole genome shotgun (WGS) entry which is preliminary data.</text>
</comment>
<name>A0A7Y9LDI6_9ACTN</name>
<dbReference type="Proteomes" id="UP000569914">
    <property type="component" value="Unassembled WGS sequence"/>
</dbReference>
<sequence length="193" mass="21212">MGTAVEDRQKAARLPEGDVIGVLLNQHAQIKDLFAEVEQASGDQKHDAFEELRGLLVTHETAEEMILRPVTDDVAAEGVAEARNAEEQEANEVLKRLESIDTDTADFDRELAELKSAVEEHAEKEETEEFPAVLQHCDADQRAKLGRRVLAAERVAPTRPHPSTAGSPAKQWTVGPFASLIDRARDAIDKATD</sequence>
<dbReference type="Pfam" id="PF01814">
    <property type="entry name" value="Hemerythrin"/>
    <property type="match status" value="1"/>
</dbReference>
<proteinExistence type="predicted"/>
<reference evidence="2 3" key="1">
    <citation type="submission" date="2020-07" db="EMBL/GenBank/DDBJ databases">
        <title>Sequencing the genomes of 1000 actinobacteria strains.</title>
        <authorList>
            <person name="Klenk H.-P."/>
        </authorList>
    </citation>
    <scope>NUCLEOTIDE SEQUENCE [LARGE SCALE GENOMIC DNA]</scope>
    <source>
        <strain evidence="2 3">DSM 22083</strain>
    </source>
</reference>
<evidence type="ECO:0000259" key="1">
    <source>
        <dbReference type="Pfam" id="PF01814"/>
    </source>
</evidence>
<accession>A0A7Y9LDI6</accession>
<dbReference type="InterPro" id="IPR012312">
    <property type="entry name" value="Hemerythrin-like"/>
</dbReference>
<keyword evidence="3" id="KW-1185">Reference proteome</keyword>
<dbReference type="EMBL" id="JACCBU010000001">
    <property type="protein sequence ID" value="NYE72913.1"/>
    <property type="molecule type" value="Genomic_DNA"/>
</dbReference>
<evidence type="ECO:0000313" key="2">
    <source>
        <dbReference type="EMBL" id="NYE72913.1"/>
    </source>
</evidence>
<protein>
    <submittedName>
        <fullName evidence="2">Iron-sulfur cluster repair protein YtfE (RIC family)</fullName>
    </submittedName>
</protein>
<evidence type="ECO:0000313" key="3">
    <source>
        <dbReference type="Proteomes" id="UP000569914"/>
    </source>
</evidence>
<dbReference type="AlphaFoldDB" id="A0A7Y9LDI6"/>
<dbReference type="PANTHER" id="PTHR35585:SF1">
    <property type="entry name" value="HHE DOMAIN PROTEIN (AFU_ORTHOLOGUE AFUA_4G00730)"/>
    <property type="match status" value="1"/>
</dbReference>
<dbReference type="RefSeq" id="WP_179754040.1">
    <property type="nucleotide sequence ID" value="NZ_JACCBU010000001.1"/>
</dbReference>
<feature type="domain" description="Hemerythrin-like" evidence="1">
    <location>
        <begin position="20"/>
        <end position="132"/>
    </location>
</feature>
<dbReference type="Gene3D" id="1.20.120.520">
    <property type="entry name" value="nmb1532 protein domain like"/>
    <property type="match status" value="1"/>
</dbReference>
<dbReference type="PANTHER" id="PTHR35585">
    <property type="entry name" value="HHE DOMAIN PROTEIN (AFU_ORTHOLOGUE AFUA_4G00730)"/>
    <property type="match status" value="1"/>
</dbReference>